<organism evidence="2 3">
    <name type="scientific">Burkholderia anthina</name>
    <dbReference type="NCBI Taxonomy" id="179879"/>
    <lineage>
        <taxon>Bacteria</taxon>
        <taxon>Pseudomonadati</taxon>
        <taxon>Pseudomonadota</taxon>
        <taxon>Betaproteobacteria</taxon>
        <taxon>Burkholderiales</taxon>
        <taxon>Burkholderiaceae</taxon>
        <taxon>Burkholderia</taxon>
        <taxon>Burkholderia cepacia complex</taxon>
    </lineage>
</organism>
<dbReference type="Gene3D" id="3.10.450.50">
    <property type="match status" value="1"/>
</dbReference>
<evidence type="ECO:0000313" key="3">
    <source>
        <dbReference type="Proteomes" id="UP000494201"/>
    </source>
</evidence>
<dbReference type="EMBL" id="CABVLY010000022">
    <property type="protein sequence ID" value="VVU52234.1"/>
    <property type="molecule type" value="Genomic_DNA"/>
</dbReference>
<dbReference type="SUPFAM" id="SSF54427">
    <property type="entry name" value="NTF2-like"/>
    <property type="match status" value="1"/>
</dbReference>
<accession>A0A6P2GGX9</accession>
<dbReference type="InterPro" id="IPR032710">
    <property type="entry name" value="NTF2-like_dom_sf"/>
</dbReference>
<gene>
    <name evidence="2" type="ORF">BAN20980_04969</name>
</gene>
<dbReference type="Proteomes" id="UP000494201">
    <property type="component" value="Unassembled WGS sequence"/>
</dbReference>
<protein>
    <submittedName>
        <fullName evidence="2">Cytochrome P450</fullName>
    </submittedName>
</protein>
<proteinExistence type="predicted"/>
<evidence type="ECO:0000313" key="2">
    <source>
        <dbReference type="EMBL" id="VVU52234.1"/>
    </source>
</evidence>
<dbReference type="InterPro" id="IPR027843">
    <property type="entry name" value="DUF4440"/>
</dbReference>
<feature type="domain" description="DUF4440" evidence="1">
    <location>
        <begin position="28"/>
        <end position="131"/>
    </location>
</feature>
<name>A0A6P2GGX9_9BURK</name>
<sequence>MAPCFFEMMWGRDMDAVRDTVRAVIEPYEAALRAAMLTNDAEVLDTLLDDDLIFTVPSGVIISKNDDLSAHRAKLLHLDALDIQEMRADAIGELILTTTRAMLAGRFDGTAFSGTFAYTRLWRRSGSSWRVVAGYASQIG</sequence>
<evidence type="ECO:0000259" key="1">
    <source>
        <dbReference type="Pfam" id="PF14534"/>
    </source>
</evidence>
<dbReference type="AlphaFoldDB" id="A0A6P2GGX9"/>
<reference evidence="2 3" key="1">
    <citation type="submission" date="2019-09" db="EMBL/GenBank/DDBJ databases">
        <authorList>
            <person name="Depoorter E."/>
        </authorList>
    </citation>
    <scope>NUCLEOTIDE SEQUENCE [LARGE SCALE GENOMIC DNA]</scope>
    <source>
        <strain evidence="2">LMG 20980</strain>
    </source>
</reference>
<dbReference type="Pfam" id="PF14534">
    <property type="entry name" value="DUF4440"/>
    <property type="match status" value="1"/>
</dbReference>